<protein>
    <submittedName>
        <fullName evidence="1">Uncharacterized protein</fullName>
    </submittedName>
</protein>
<dbReference type="Proteomes" id="UP001595075">
    <property type="component" value="Unassembled WGS sequence"/>
</dbReference>
<reference evidence="1 2" key="1">
    <citation type="journal article" date="2024" name="Commun. Biol.">
        <title>Comparative genomic analysis of thermophilic fungi reveals convergent evolutionary adaptations and gene losses.</title>
        <authorList>
            <person name="Steindorff A.S."/>
            <person name="Aguilar-Pontes M.V."/>
            <person name="Robinson A.J."/>
            <person name="Andreopoulos B."/>
            <person name="LaButti K."/>
            <person name="Kuo A."/>
            <person name="Mondo S."/>
            <person name="Riley R."/>
            <person name="Otillar R."/>
            <person name="Haridas S."/>
            <person name="Lipzen A."/>
            <person name="Grimwood J."/>
            <person name="Schmutz J."/>
            <person name="Clum A."/>
            <person name="Reid I.D."/>
            <person name="Moisan M.C."/>
            <person name="Butler G."/>
            <person name="Nguyen T.T.M."/>
            <person name="Dewar K."/>
            <person name="Conant G."/>
            <person name="Drula E."/>
            <person name="Henrissat B."/>
            <person name="Hansel C."/>
            <person name="Singer S."/>
            <person name="Hutchinson M.I."/>
            <person name="de Vries R.P."/>
            <person name="Natvig D.O."/>
            <person name="Powell A.J."/>
            <person name="Tsang A."/>
            <person name="Grigoriev I.V."/>
        </authorList>
    </citation>
    <scope>NUCLEOTIDE SEQUENCE [LARGE SCALE GENOMIC DNA]</scope>
    <source>
        <strain evidence="1 2">CBS 494.80</strain>
    </source>
</reference>
<proteinExistence type="predicted"/>
<organism evidence="1 2">
    <name type="scientific">Oculimacula yallundae</name>
    <dbReference type="NCBI Taxonomy" id="86028"/>
    <lineage>
        <taxon>Eukaryota</taxon>
        <taxon>Fungi</taxon>
        <taxon>Dikarya</taxon>
        <taxon>Ascomycota</taxon>
        <taxon>Pezizomycotina</taxon>
        <taxon>Leotiomycetes</taxon>
        <taxon>Helotiales</taxon>
        <taxon>Ploettnerulaceae</taxon>
        <taxon>Oculimacula</taxon>
    </lineage>
</organism>
<gene>
    <name evidence="1" type="ORF">VTL71DRAFT_6218</name>
</gene>
<accession>A0ABR4BZR2</accession>
<evidence type="ECO:0000313" key="1">
    <source>
        <dbReference type="EMBL" id="KAL2063146.1"/>
    </source>
</evidence>
<dbReference type="EMBL" id="JAZHXI010000016">
    <property type="protein sequence ID" value="KAL2063146.1"/>
    <property type="molecule type" value="Genomic_DNA"/>
</dbReference>
<sequence length="242" mass="26992">MTSLFVSSASRSLRQLSPSHVWPRCSAFQCLRSCSSGASSTQSNSPTVEITDDDRKRVFVYGTGNTSCLMAAGIRLGPNAPRVTLLASNERRIEEFQAAGNIIRLKLPTGGKVKVHGVDIEILPKRSHSEDYNTRIDPNDPNSALKFYEIKHRLHRESTVIVRPRAMGILENIIASHFPIARLRPTFRLASESHIVSEADSHKDSYHNDMLAGILSPFPKNSWMDAFDCEVLLVSDERSFPE</sequence>
<evidence type="ECO:0000313" key="2">
    <source>
        <dbReference type="Proteomes" id="UP001595075"/>
    </source>
</evidence>
<comment type="caution">
    <text evidence="1">The sequence shown here is derived from an EMBL/GenBank/DDBJ whole genome shotgun (WGS) entry which is preliminary data.</text>
</comment>
<keyword evidence="2" id="KW-1185">Reference proteome</keyword>
<name>A0ABR4BZR2_9HELO</name>